<feature type="transmembrane region" description="Helical" evidence="10">
    <location>
        <begin position="41"/>
        <end position="59"/>
    </location>
</feature>
<dbReference type="PANTHER" id="PTHR30065:SF8">
    <property type="entry name" value="FLAGELLAR BIOSYNTHETIC PROTEIN FLIR"/>
    <property type="match status" value="1"/>
</dbReference>
<evidence type="ECO:0000256" key="1">
    <source>
        <dbReference type="ARBA" id="ARBA00002578"/>
    </source>
</evidence>
<evidence type="ECO:0000256" key="7">
    <source>
        <dbReference type="ARBA" id="ARBA00023136"/>
    </source>
</evidence>
<dbReference type="NCBIfam" id="TIGR01400">
    <property type="entry name" value="fliR"/>
    <property type="match status" value="1"/>
</dbReference>
<name>A0A248LL67_9NEIS</name>
<dbReference type="GO" id="GO:0005886">
    <property type="term" value="C:plasma membrane"/>
    <property type="evidence" value="ECO:0007669"/>
    <property type="project" value="UniProtKB-SubCell"/>
</dbReference>
<evidence type="ECO:0000256" key="2">
    <source>
        <dbReference type="ARBA" id="ARBA00009772"/>
    </source>
</evidence>
<dbReference type="AlphaFoldDB" id="A0A248LL67"/>
<dbReference type="Proteomes" id="UP000197424">
    <property type="component" value="Chromosome"/>
</dbReference>
<evidence type="ECO:0000256" key="4">
    <source>
        <dbReference type="ARBA" id="ARBA00022475"/>
    </source>
</evidence>
<protein>
    <recommendedName>
        <fullName evidence="3 9">Flagellar biosynthetic protein FliR</fullName>
    </recommendedName>
</protein>
<keyword evidence="5 10" id="KW-0812">Transmembrane</keyword>
<evidence type="ECO:0000256" key="5">
    <source>
        <dbReference type="ARBA" id="ARBA00022692"/>
    </source>
</evidence>
<dbReference type="GO" id="GO:0006605">
    <property type="term" value="P:protein targeting"/>
    <property type="evidence" value="ECO:0007669"/>
    <property type="project" value="UniProtKB-UniRule"/>
</dbReference>
<keyword evidence="11" id="KW-0966">Cell projection</keyword>
<dbReference type="PANTHER" id="PTHR30065">
    <property type="entry name" value="FLAGELLAR BIOSYNTHETIC PROTEIN FLIR"/>
    <property type="match status" value="1"/>
</dbReference>
<feature type="transmembrane region" description="Helical" evidence="10">
    <location>
        <begin position="71"/>
        <end position="88"/>
    </location>
</feature>
<dbReference type="GO" id="GO:0009425">
    <property type="term" value="C:bacterial-type flagellum basal body"/>
    <property type="evidence" value="ECO:0007669"/>
    <property type="project" value="UniProtKB-SubCell"/>
</dbReference>
<dbReference type="GeneID" id="75110000"/>
<sequence>MLALTDAEIRLLLSTYLWPLFRVMGFLLADPLFGTKAVPRRVKVVLAIALTLLLVPLLPPMPAVPVVSGEGVFIIVQQLLIGVAMGFAMRLVITAVELAGAMIGMQMGLGFAMQFDPMMGAQVPSLSRLLTLSTYLVLLSFNGHLIMLGTVAESFTLFPISLDPLPAAGLQLVAAWGGKMLALALWLSLPVVVALLITNLAIGVMTRAAPQFNIFSFGFPLTLLIGFVVLYYALPFMGQALQQLYLQGFELMRQTLMVKGGGGA</sequence>
<comment type="similarity">
    <text evidence="2 10">Belongs to the FliR/MopE/SpaR family.</text>
</comment>
<evidence type="ECO:0000313" key="13">
    <source>
        <dbReference type="Proteomes" id="UP000197424"/>
    </source>
</evidence>
<feature type="transmembrane region" description="Helical" evidence="10">
    <location>
        <begin position="181"/>
        <end position="202"/>
    </location>
</feature>
<feature type="transmembrane region" description="Helical" evidence="10">
    <location>
        <begin position="214"/>
        <end position="234"/>
    </location>
</feature>
<comment type="subcellular location">
    <subcellularLocation>
        <location evidence="10">Cell membrane</location>
        <topology evidence="10">Multi-pass membrane protein</topology>
    </subcellularLocation>
    <subcellularLocation>
        <location evidence="10">Bacterial flagellum basal body</location>
    </subcellularLocation>
</comment>
<evidence type="ECO:0000313" key="11">
    <source>
        <dbReference type="EMBL" id="ASJ25249.1"/>
    </source>
</evidence>
<dbReference type="GO" id="GO:0044780">
    <property type="term" value="P:bacterial-type flagellum assembly"/>
    <property type="evidence" value="ECO:0007669"/>
    <property type="project" value="UniProtKB-UniRule"/>
</dbReference>
<keyword evidence="6 10" id="KW-1133">Transmembrane helix</keyword>
<dbReference type="OrthoDB" id="9797790at2"/>
<reference evidence="11" key="3">
    <citation type="submission" date="2017-06" db="EMBL/GenBank/DDBJ databases">
        <authorList>
            <person name="Kim H.J."/>
            <person name="Triplett B.A."/>
        </authorList>
    </citation>
    <scope>NUCLEOTIDE SEQUENCE</scope>
    <source>
        <strain evidence="11">HLGZ1</strain>
    </source>
</reference>
<reference evidence="11" key="1">
    <citation type="journal article" date="2017" name="J. Antimicrob. Chemother.">
        <title>Emergence and genomic analysis of MDR Laribacter hongkongensis strain HLGZ1 from Guangzhou, China.</title>
        <authorList>
            <person name="Wu H.K."/>
            <person name="Chen J.H."/>
            <person name="Yang L."/>
            <person name="Li A.R."/>
            <person name="Su D.H."/>
            <person name="Lin Y.P."/>
            <person name="Chen D.Q."/>
        </authorList>
    </citation>
    <scope>NUCLEOTIDE SEQUENCE</scope>
    <source>
        <strain evidence="11">HLGZ1</strain>
    </source>
</reference>
<accession>A0A248LL67</accession>
<dbReference type="OMA" id="APQFNIF"/>
<dbReference type="RefSeq" id="WP_012697816.1">
    <property type="nucleotide sequence ID" value="NZ_CP022115.1"/>
</dbReference>
<reference evidence="13" key="2">
    <citation type="submission" date="2017-06" db="EMBL/GenBank/DDBJ databases">
        <title>Whole genome sequence of Laribacter hongkongensis LHGZ1.</title>
        <authorList>
            <person name="Chen D."/>
            <person name="Wu H."/>
            <person name="Chen J."/>
        </authorList>
    </citation>
    <scope>NUCLEOTIDE SEQUENCE [LARGE SCALE GENOMIC DNA]</scope>
    <source>
        <strain evidence="13">LHGZ1</strain>
    </source>
</reference>
<keyword evidence="8 10" id="KW-0975">Bacterial flagellum</keyword>
<dbReference type="Pfam" id="PF01311">
    <property type="entry name" value="Bac_export_1"/>
    <property type="match status" value="1"/>
</dbReference>
<reference evidence="12 14" key="4">
    <citation type="submission" date="2021-10" db="EMBL/GenBank/DDBJ databases">
        <title>Whole-genome sequencing analysis of Laribacter hongkongensis: virulence gene profiles, carbohydrate-active enzyme prediction, and antimicrobial resistance characterization.</title>
        <authorList>
            <person name="Yuan P."/>
            <person name="Zhan Y."/>
            <person name="Chen D."/>
        </authorList>
    </citation>
    <scope>NUCLEOTIDE SEQUENCE [LARGE SCALE GENOMIC DNA]</scope>
    <source>
        <strain evidence="12 14">W67</strain>
    </source>
</reference>
<evidence type="ECO:0000313" key="14">
    <source>
        <dbReference type="Proteomes" id="UP001200247"/>
    </source>
</evidence>
<proteinExistence type="inferred from homology"/>
<feature type="transmembrane region" description="Helical" evidence="10">
    <location>
        <begin position="12"/>
        <end position="29"/>
    </location>
</feature>
<dbReference type="EMBL" id="CP022115">
    <property type="protein sequence ID" value="ASJ25249.1"/>
    <property type="molecule type" value="Genomic_DNA"/>
</dbReference>
<evidence type="ECO:0000256" key="6">
    <source>
        <dbReference type="ARBA" id="ARBA00022989"/>
    </source>
</evidence>
<keyword evidence="11" id="KW-0282">Flagellum</keyword>
<keyword evidence="4 10" id="KW-1003">Cell membrane</keyword>
<evidence type="ECO:0000256" key="8">
    <source>
        <dbReference type="ARBA" id="ARBA00023143"/>
    </source>
</evidence>
<dbReference type="InterPro" id="IPR002010">
    <property type="entry name" value="T3SS_IM_R"/>
</dbReference>
<dbReference type="Proteomes" id="UP001200247">
    <property type="component" value="Unassembled WGS sequence"/>
</dbReference>
<feature type="transmembrane region" description="Helical" evidence="10">
    <location>
        <begin position="135"/>
        <end position="160"/>
    </location>
</feature>
<keyword evidence="11" id="KW-0969">Cilium</keyword>
<organism evidence="11 13">
    <name type="scientific">Laribacter hongkongensis</name>
    <dbReference type="NCBI Taxonomy" id="168471"/>
    <lineage>
        <taxon>Bacteria</taxon>
        <taxon>Pseudomonadati</taxon>
        <taxon>Pseudomonadota</taxon>
        <taxon>Betaproteobacteria</taxon>
        <taxon>Neisseriales</taxon>
        <taxon>Aquaspirillaceae</taxon>
        <taxon>Laribacter</taxon>
    </lineage>
</organism>
<gene>
    <name evidence="11" type="primary">fliR</name>
    <name evidence="12" type="ORF">LH440_07005</name>
    <name evidence="11" type="ORF">LHGZ1_2418</name>
</gene>
<comment type="function">
    <text evidence="1 10">Role in flagellar biosynthesis.</text>
</comment>
<dbReference type="EMBL" id="JAJAXM010000009">
    <property type="protein sequence ID" value="MCG9025656.1"/>
    <property type="molecule type" value="Genomic_DNA"/>
</dbReference>
<dbReference type="InterPro" id="IPR006303">
    <property type="entry name" value="FliR"/>
</dbReference>
<evidence type="ECO:0000256" key="10">
    <source>
        <dbReference type="RuleBase" id="RU362071"/>
    </source>
</evidence>
<evidence type="ECO:0000256" key="9">
    <source>
        <dbReference type="NCBIfam" id="TIGR01400"/>
    </source>
</evidence>
<keyword evidence="7 10" id="KW-0472">Membrane</keyword>
<evidence type="ECO:0000313" key="12">
    <source>
        <dbReference type="EMBL" id="MCG9025656.1"/>
    </source>
</evidence>
<dbReference type="PRINTS" id="PR00953">
    <property type="entry name" value="TYPE3IMRPROT"/>
</dbReference>
<evidence type="ECO:0000256" key="3">
    <source>
        <dbReference type="ARBA" id="ARBA00021717"/>
    </source>
</evidence>